<comment type="caution">
    <text evidence="6">The sequence shown here is derived from an EMBL/GenBank/DDBJ whole genome shotgun (WGS) entry which is preliminary data.</text>
</comment>
<gene>
    <name evidence="6" type="primary">UTP21</name>
    <name evidence="6" type="ORF">Q9L58_009646</name>
</gene>
<keyword evidence="2" id="KW-0677">Repeat</keyword>
<evidence type="ECO:0000313" key="6">
    <source>
        <dbReference type="EMBL" id="KAL0631487.1"/>
    </source>
</evidence>
<keyword evidence="7" id="KW-1185">Reference proteome</keyword>
<dbReference type="PROSITE" id="PS00678">
    <property type="entry name" value="WD_REPEATS_1"/>
    <property type="match status" value="2"/>
</dbReference>
<dbReference type="PANTHER" id="PTHR22840:SF12">
    <property type="entry name" value="WD REPEAT-CONTAINING PROTEIN 36"/>
    <property type="match status" value="1"/>
</dbReference>
<sequence>MAPNKRQRTSEKKSLVVGGGLVAANAHAPPPASPPAHSRILAPFRALGHITSTTAPATPFALLPLGKTFQITTALSNTLQTYDVRHLNLLFVSSPATPGTIRRIVAHKDVVYAAFDDALIRVWIFKRGKKIGELEPVRTQESGGERDGRWRELLVFGEWIVGVFDWGLVVWKRETGEIYTEIEVAAAGGRGNVTAAVHPSTFLNKVVVARMDGVLEIWNIKTSKKIYTILSPLPAPATPTKSTSAITCLVQTPAIAVLAIGYSTGEIHLHNILTDIPLFTLNSSIPGIIAASSRGRKRVTSLSFCTDPAVGAGKTKRESEGEGKILAVGDDDGDVTLWNLKKRKVAGVMRNVHEGPSGGGAIVEWLAGQNVLVTSGGDNSVKEWIFDSPHTTLPRILRSRSGHSQPITNLVFFSPANSHFLLSSSLDRSFWALSLRNDAQSFEFSQGTAVKKVTKAAKHNSATTSLADTVAEAKAGPITCIATSSGEDGAGSAGREWEGVVTGHRNERAARCWSFQNKKVGRWILQTKDEGEVKSVAISACGTFAFLGSSNGGIDMYNLQSGIHRRRFPEPMTAAQAKQLKGQNANKISMVGRGRHTKAVTGLATDALNRVVISTSLDGRIKFWEFTTGILLHEINWGSFTAITRVKLHRHSDLLAVSCDDLCIRVVDVETQKVVRELWGAAGRISDFCFSNDGRWIFGASTDSIIRVWDLPTGHLIDGVRTKSIVTAMAFSGTGEFLATAHVDSVGVNLWTNRTLFRHVPTRHLKEEDIMDITSPVASGEGGTGVIQAAFDTDVEEDNTGVYTTADQLSEKLMTMSLVPRARWQTLLNLDLIKQRNKPKEAPKVPEKAPFFLPSLTDKVALLTLPTTDDKDEVAAAAALEAERSRVMRLSRNAGESDFTCLLRDADGDYTAFLNHLKTLPPSSADLEIRSLQTEELIPFVDALTQRLRSRRDYELVQTWINVFLKCHSEAVVDDVGDSGERGLRQVLGEWSVEQKKEARRLSELVGYCAGVGEFLRNGR</sequence>
<evidence type="ECO:0000256" key="1">
    <source>
        <dbReference type="ARBA" id="ARBA00022574"/>
    </source>
</evidence>
<dbReference type="EMBL" id="JBBBZM010000242">
    <property type="protein sequence ID" value="KAL0631487.1"/>
    <property type="molecule type" value="Genomic_DNA"/>
</dbReference>
<dbReference type="Gene3D" id="2.130.10.10">
    <property type="entry name" value="YVTN repeat-like/Quinoprotein amine dehydrogenase"/>
    <property type="match status" value="2"/>
</dbReference>
<proteinExistence type="predicted"/>
<accession>A0ABR3G6B0</accession>
<dbReference type="InterPro" id="IPR001680">
    <property type="entry name" value="WD40_rpt"/>
</dbReference>
<dbReference type="PANTHER" id="PTHR22840">
    <property type="entry name" value="WD REPEAT-CONTAINING PROTEIN 36"/>
    <property type="match status" value="1"/>
</dbReference>
<dbReference type="Pfam" id="PF25171">
    <property type="entry name" value="Beta-prop_WDR36-Utp21_1st"/>
    <property type="match status" value="1"/>
</dbReference>
<dbReference type="Proteomes" id="UP001447188">
    <property type="component" value="Unassembled WGS sequence"/>
</dbReference>
<dbReference type="InterPro" id="IPR019775">
    <property type="entry name" value="WD40_repeat_CS"/>
</dbReference>
<feature type="domain" description="WDR36/Utp21 N-terminal" evidence="5">
    <location>
        <begin position="71"/>
        <end position="387"/>
    </location>
</feature>
<protein>
    <submittedName>
        <fullName evidence="6">rRNA-processing protein utp21</fullName>
    </submittedName>
</protein>
<dbReference type="InterPro" id="IPR015943">
    <property type="entry name" value="WD40/YVTN_repeat-like_dom_sf"/>
</dbReference>
<dbReference type="PROSITE" id="PS50294">
    <property type="entry name" value="WD_REPEATS_REGION"/>
    <property type="match status" value="1"/>
</dbReference>
<organism evidence="6 7">
    <name type="scientific">Discina gigas</name>
    <dbReference type="NCBI Taxonomy" id="1032678"/>
    <lineage>
        <taxon>Eukaryota</taxon>
        <taxon>Fungi</taxon>
        <taxon>Dikarya</taxon>
        <taxon>Ascomycota</taxon>
        <taxon>Pezizomycotina</taxon>
        <taxon>Pezizomycetes</taxon>
        <taxon>Pezizales</taxon>
        <taxon>Discinaceae</taxon>
        <taxon>Discina</taxon>
    </lineage>
</organism>
<evidence type="ECO:0000259" key="4">
    <source>
        <dbReference type="Pfam" id="PF04192"/>
    </source>
</evidence>
<feature type="domain" description="WDR36/Utp21 C-terminal" evidence="4">
    <location>
        <begin position="807"/>
        <end position="1017"/>
    </location>
</feature>
<dbReference type="SMART" id="SM00320">
    <property type="entry name" value="WD40"/>
    <property type="match status" value="9"/>
</dbReference>
<feature type="repeat" description="WD" evidence="3">
    <location>
        <begin position="593"/>
        <end position="634"/>
    </location>
</feature>
<reference evidence="6 7" key="1">
    <citation type="submission" date="2024-02" db="EMBL/GenBank/DDBJ databases">
        <title>Discinaceae phylogenomics.</title>
        <authorList>
            <person name="Dirks A.C."/>
            <person name="James T.Y."/>
        </authorList>
    </citation>
    <scope>NUCLEOTIDE SEQUENCE [LARGE SCALE GENOMIC DNA]</scope>
    <source>
        <strain evidence="6 7">ACD0624</strain>
    </source>
</reference>
<dbReference type="InterPro" id="IPR011047">
    <property type="entry name" value="Quinoprotein_ADH-like_sf"/>
</dbReference>
<keyword evidence="1 3" id="KW-0853">WD repeat</keyword>
<name>A0ABR3G6B0_9PEZI</name>
<evidence type="ECO:0000259" key="5">
    <source>
        <dbReference type="Pfam" id="PF25171"/>
    </source>
</evidence>
<dbReference type="InterPro" id="IPR007319">
    <property type="entry name" value="WDR36/Utp21_C"/>
</dbReference>
<evidence type="ECO:0000256" key="2">
    <source>
        <dbReference type="ARBA" id="ARBA00022737"/>
    </source>
</evidence>
<dbReference type="PROSITE" id="PS50082">
    <property type="entry name" value="WD_REPEATS_2"/>
    <property type="match status" value="2"/>
</dbReference>
<evidence type="ECO:0000256" key="3">
    <source>
        <dbReference type="PROSITE-ProRule" id="PRU00221"/>
    </source>
</evidence>
<dbReference type="InterPro" id="IPR059157">
    <property type="entry name" value="WDR36-Utp21_N"/>
</dbReference>
<evidence type="ECO:0000313" key="7">
    <source>
        <dbReference type="Proteomes" id="UP001447188"/>
    </source>
</evidence>
<dbReference type="Pfam" id="PF04192">
    <property type="entry name" value="Utp21"/>
    <property type="match status" value="1"/>
</dbReference>
<feature type="repeat" description="WD" evidence="3">
    <location>
        <begin position="678"/>
        <end position="719"/>
    </location>
</feature>
<dbReference type="SUPFAM" id="SSF50998">
    <property type="entry name" value="Quinoprotein alcohol dehydrogenase-like"/>
    <property type="match status" value="2"/>
</dbReference>
<dbReference type="Pfam" id="PF25168">
    <property type="entry name" value="Beta-prop_WDR36-Utp21_2nd"/>
    <property type="match status" value="1"/>
</dbReference>